<gene>
    <name evidence="2" type="ORF">GCM10011579_029110</name>
</gene>
<dbReference type="Proteomes" id="UP000600365">
    <property type="component" value="Unassembled WGS sequence"/>
</dbReference>
<reference evidence="2 3" key="1">
    <citation type="journal article" date="2014" name="Int. J. Syst. Evol. Microbiol.">
        <title>Complete genome sequence of Corynebacterium casei LMG S-19264T (=DSM 44701T), isolated from a smear-ripened cheese.</title>
        <authorList>
            <consortium name="US DOE Joint Genome Institute (JGI-PGF)"/>
            <person name="Walter F."/>
            <person name="Albersmeier A."/>
            <person name="Kalinowski J."/>
            <person name="Ruckert C."/>
        </authorList>
    </citation>
    <scope>NUCLEOTIDE SEQUENCE [LARGE SCALE GENOMIC DNA]</scope>
    <source>
        <strain evidence="2 3">CGMCC 4.7111</strain>
    </source>
</reference>
<name>A0A918D3C0_9ACTN</name>
<evidence type="ECO:0000256" key="1">
    <source>
        <dbReference type="SAM" id="MobiDB-lite"/>
    </source>
</evidence>
<evidence type="ECO:0000313" key="3">
    <source>
        <dbReference type="Proteomes" id="UP000600365"/>
    </source>
</evidence>
<accession>A0A918D3C0</accession>
<dbReference type="RefSeq" id="WP_189186362.1">
    <property type="nucleotide sequence ID" value="NZ_BMMM01000004.1"/>
</dbReference>
<protein>
    <submittedName>
        <fullName evidence="2">Uncharacterized protein</fullName>
    </submittedName>
</protein>
<evidence type="ECO:0000313" key="2">
    <source>
        <dbReference type="EMBL" id="GGN62200.1"/>
    </source>
</evidence>
<organism evidence="2 3">
    <name type="scientific">Streptomyces albiflavescens</name>
    <dbReference type="NCBI Taxonomy" id="1623582"/>
    <lineage>
        <taxon>Bacteria</taxon>
        <taxon>Bacillati</taxon>
        <taxon>Actinomycetota</taxon>
        <taxon>Actinomycetes</taxon>
        <taxon>Kitasatosporales</taxon>
        <taxon>Streptomycetaceae</taxon>
        <taxon>Streptomyces</taxon>
    </lineage>
</organism>
<sequence>MSSAAAGRVTQSTAKCATVGFAGFSAPWLDGPTRGTANNNDGQDETGAPSRDGIRAELVGRPTTLPLLRDQAARAKSGRVLPMEVVEALADAGVSPTRSTGSLRRPD</sequence>
<dbReference type="EMBL" id="BMMM01000004">
    <property type="protein sequence ID" value="GGN62200.1"/>
    <property type="molecule type" value="Genomic_DNA"/>
</dbReference>
<proteinExistence type="predicted"/>
<feature type="region of interest" description="Disordered" evidence="1">
    <location>
        <begin position="25"/>
        <end position="59"/>
    </location>
</feature>
<keyword evidence="3" id="KW-1185">Reference proteome</keyword>
<dbReference type="AlphaFoldDB" id="A0A918D3C0"/>
<comment type="caution">
    <text evidence="2">The sequence shown here is derived from an EMBL/GenBank/DDBJ whole genome shotgun (WGS) entry which is preliminary data.</text>
</comment>